<name>A0A0E0I101_ORYNI</name>
<dbReference type="GO" id="GO:0003735">
    <property type="term" value="F:structural constituent of ribosome"/>
    <property type="evidence" value="ECO:0007669"/>
    <property type="project" value="InterPro"/>
</dbReference>
<reference evidence="7" key="2">
    <citation type="submission" date="2018-04" db="EMBL/GenBank/DDBJ databases">
        <title>OnivRS2 (Oryza nivara Reference Sequence Version 2).</title>
        <authorList>
            <person name="Zhang J."/>
            <person name="Kudrna D."/>
            <person name="Lee S."/>
            <person name="Talag J."/>
            <person name="Rajasekar S."/>
            <person name="Welchert J."/>
            <person name="Hsing Y.-I."/>
            <person name="Wing R.A."/>
        </authorList>
    </citation>
    <scope>NUCLEOTIDE SEQUENCE [LARGE SCALE GENOMIC DNA]</scope>
    <source>
        <strain evidence="7">SL10</strain>
    </source>
</reference>
<evidence type="ECO:0000259" key="6">
    <source>
        <dbReference type="SMART" id="SM01377"/>
    </source>
</evidence>
<dbReference type="Gramene" id="ONIVA07G13390.1">
    <property type="protein sequence ID" value="ONIVA07G13390.1"/>
    <property type="gene ID" value="ONIVA07G13390"/>
</dbReference>
<evidence type="ECO:0000313" key="8">
    <source>
        <dbReference type="Proteomes" id="UP000006591"/>
    </source>
</evidence>
<dbReference type="eggNOG" id="KOG0003">
    <property type="taxonomic scope" value="Eukaryota"/>
</dbReference>
<sequence>MSYFPAHFYMDVQPLGDGDESDGVCVAVADGRIAKESTLHLAVRLRGGSRGHYPCLAPGLLALARKYIEMKMICRKCYARLPPRSTNCRKKKCGHSNKLRRKKKLKDY</sequence>
<dbReference type="GO" id="GO:0005840">
    <property type="term" value="C:ribosome"/>
    <property type="evidence" value="ECO:0007669"/>
    <property type="project" value="UniProtKB-KW"/>
</dbReference>
<dbReference type="Proteomes" id="UP000006591">
    <property type="component" value="Chromosome 7"/>
</dbReference>
<evidence type="ECO:0000256" key="4">
    <source>
        <dbReference type="ARBA" id="ARBA00023274"/>
    </source>
</evidence>
<dbReference type="GO" id="GO:1990904">
    <property type="term" value="C:ribonucleoprotein complex"/>
    <property type="evidence" value="ECO:0007669"/>
    <property type="project" value="UniProtKB-KW"/>
</dbReference>
<dbReference type="HOGENOM" id="CLU_175093_0_0_1"/>
<dbReference type="EnsemblPlants" id="ONIVA07G13390.1">
    <property type="protein sequence ID" value="ONIVA07G13390.1"/>
    <property type="gene ID" value="ONIVA07G13390"/>
</dbReference>
<proteinExistence type="predicted"/>
<dbReference type="SMART" id="SM01377">
    <property type="entry name" value="Ribosomal_L40e"/>
    <property type="match status" value="1"/>
</dbReference>
<keyword evidence="4" id="KW-0687">Ribonucleoprotein</keyword>
<comment type="subcellular location">
    <subcellularLocation>
        <location evidence="1">Cytoplasm</location>
    </subcellularLocation>
</comment>
<dbReference type="SUPFAM" id="SSF57829">
    <property type="entry name" value="Zn-binding ribosomal proteins"/>
    <property type="match status" value="1"/>
</dbReference>
<dbReference type="AlphaFoldDB" id="A0A0E0I101"/>
<dbReference type="FunFam" id="4.10.1060.50:FF:000001">
    <property type="entry name" value="ubiquitin-60S ribosomal protein L40"/>
    <property type="match status" value="1"/>
</dbReference>
<evidence type="ECO:0000313" key="7">
    <source>
        <dbReference type="EnsemblPlants" id="ONIVA07G13390.1"/>
    </source>
</evidence>
<organism evidence="7">
    <name type="scientific">Oryza nivara</name>
    <name type="common">Indian wild rice</name>
    <name type="synonym">Oryza sativa f. spontanea</name>
    <dbReference type="NCBI Taxonomy" id="4536"/>
    <lineage>
        <taxon>Eukaryota</taxon>
        <taxon>Viridiplantae</taxon>
        <taxon>Streptophyta</taxon>
        <taxon>Embryophyta</taxon>
        <taxon>Tracheophyta</taxon>
        <taxon>Spermatophyta</taxon>
        <taxon>Magnoliopsida</taxon>
        <taxon>Liliopsida</taxon>
        <taxon>Poales</taxon>
        <taxon>Poaceae</taxon>
        <taxon>BOP clade</taxon>
        <taxon>Oryzoideae</taxon>
        <taxon>Oryzeae</taxon>
        <taxon>Oryzinae</taxon>
        <taxon>Oryza</taxon>
    </lineage>
</organism>
<feature type="region of interest" description="Disordered" evidence="5">
    <location>
        <begin position="89"/>
        <end position="108"/>
    </location>
</feature>
<evidence type="ECO:0000256" key="1">
    <source>
        <dbReference type="ARBA" id="ARBA00004496"/>
    </source>
</evidence>
<dbReference type="OMA" id="MSYFPAH"/>
<dbReference type="Pfam" id="PF01020">
    <property type="entry name" value="Ribosomal_L40e"/>
    <property type="match status" value="1"/>
</dbReference>
<dbReference type="Gene3D" id="4.10.1060.50">
    <property type="match status" value="1"/>
</dbReference>
<dbReference type="InterPro" id="IPR011332">
    <property type="entry name" value="Ribosomal_zn-bd"/>
</dbReference>
<evidence type="ECO:0000256" key="5">
    <source>
        <dbReference type="SAM" id="MobiDB-lite"/>
    </source>
</evidence>
<dbReference type="InterPro" id="IPR001975">
    <property type="entry name" value="Ribosomal_eL40_dom"/>
</dbReference>
<dbReference type="InterPro" id="IPR038587">
    <property type="entry name" value="Ribosomal_eL40_sf"/>
</dbReference>
<protein>
    <recommendedName>
        <fullName evidence="6">Large ribosomal subunit protein eL40 domain-containing protein</fullName>
    </recommendedName>
</protein>
<reference evidence="7" key="1">
    <citation type="submission" date="2015-04" db="UniProtKB">
        <authorList>
            <consortium name="EnsemblPlants"/>
        </authorList>
    </citation>
    <scope>IDENTIFICATION</scope>
    <source>
        <strain evidence="7">SL10</strain>
    </source>
</reference>
<evidence type="ECO:0000256" key="2">
    <source>
        <dbReference type="ARBA" id="ARBA00022490"/>
    </source>
</evidence>
<accession>A0A0E0I101</accession>
<keyword evidence="3" id="KW-0689">Ribosomal protein</keyword>
<keyword evidence="2" id="KW-0963">Cytoplasm</keyword>
<keyword evidence="8" id="KW-1185">Reference proteome</keyword>
<feature type="domain" description="Large ribosomal subunit protein eL40" evidence="6">
    <location>
        <begin position="55"/>
        <end position="106"/>
    </location>
</feature>
<dbReference type="GO" id="GO:0006412">
    <property type="term" value="P:translation"/>
    <property type="evidence" value="ECO:0007669"/>
    <property type="project" value="InterPro"/>
</dbReference>
<dbReference type="STRING" id="4536.A0A0E0I101"/>
<dbReference type="GO" id="GO:0009536">
    <property type="term" value="C:plastid"/>
    <property type="evidence" value="ECO:0007669"/>
    <property type="project" value="UniProtKB-ARBA"/>
</dbReference>
<evidence type="ECO:0000256" key="3">
    <source>
        <dbReference type="ARBA" id="ARBA00022980"/>
    </source>
</evidence>